<feature type="domain" description="CFEM" evidence="7">
    <location>
        <begin position="4"/>
        <end position="119"/>
    </location>
</feature>
<feature type="region of interest" description="Disordered" evidence="5">
    <location>
        <begin position="106"/>
        <end position="176"/>
    </location>
</feature>
<comment type="caution">
    <text evidence="8">The sequence shown here is derived from an EMBL/GenBank/DDBJ whole genome shotgun (WGS) entry which is preliminary data.</text>
</comment>
<accession>A0A5B0RTZ1</accession>
<dbReference type="Pfam" id="PF05730">
    <property type="entry name" value="CFEM"/>
    <property type="match status" value="1"/>
</dbReference>
<evidence type="ECO:0000313" key="9">
    <source>
        <dbReference type="Proteomes" id="UP000325313"/>
    </source>
</evidence>
<dbReference type="Proteomes" id="UP000325313">
    <property type="component" value="Unassembled WGS sequence"/>
</dbReference>
<proteinExistence type="predicted"/>
<evidence type="ECO:0000256" key="1">
    <source>
        <dbReference type="ARBA" id="ARBA00004613"/>
    </source>
</evidence>
<keyword evidence="2" id="KW-0964">Secreted</keyword>
<evidence type="ECO:0000256" key="6">
    <source>
        <dbReference type="SAM" id="SignalP"/>
    </source>
</evidence>
<dbReference type="PROSITE" id="PS52012">
    <property type="entry name" value="CFEM"/>
    <property type="match status" value="1"/>
</dbReference>
<evidence type="ECO:0000259" key="7">
    <source>
        <dbReference type="PROSITE" id="PS52012"/>
    </source>
</evidence>
<evidence type="ECO:0000256" key="3">
    <source>
        <dbReference type="ARBA" id="ARBA00022729"/>
    </source>
</evidence>
<evidence type="ECO:0000256" key="5">
    <source>
        <dbReference type="SAM" id="MobiDB-lite"/>
    </source>
</evidence>
<feature type="compositionally biased region" description="Low complexity" evidence="5">
    <location>
        <begin position="162"/>
        <end position="176"/>
    </location>
</feature>
<dbReference type="EMBL" id="VDEP01000136">
    <property type="protein sequence ID" value="KAA1129496.1"/>
    <property type="molecule type" value="Genomic_DNA"/>
</dbReference>
<evidence type="ECO:0000313" key="8">
    <source>
        <dbReference type="EMBL" id="KAA1129496.1"/>
    </source>
</evidence>
<evidence type="ECO:0000256" key="4">
    <source>
        <dbReference type="ARBA" id="ARBA00023157"/>
    </source>
</evidence>
<keyword evidence="3 6" id="KW-0732">Signal</keyword>
<organism evidence="8 9">
    <name type="scientific">Puccinia graminis f. sp. tritici</name>
    <dbReference type="NCBI Taxonomy" id="56615"/>
    <lineage>
        <taxon>Eukaryota</taxon>
        <taxon>Fungi</taxon>
        <taxon>Dikarya</taxon>
        <taxon>Basidiomycota</taxon>
        <taxon>Pucciniomycotina</taxon>
        <taxon>Pucciniomycetes</taxon>
        <taxon>Pucciniales</taxon>
        <taxon>Pucciniaceae</taxon>
        <taxon>Puccinia</taxon>
    </lineage>
</organism>
<feature type="compositionally biased region" description="Polar residues" evidence="5">
    <location>
        <begin position="130"/>
        <end position="156"/>
    </location>
</feature>
<name>A0A5B0RTZ1_PUCGR</name>
<protein>
    <recommendedName>
        <fullName evidence="7">CFEM domain-containing protein</fullName>
    </recommendedName>
</protein>
<evidence type="ECO:0000256" key="2">
    <source>
        <dbReference type="ARBA" id="ARBA00022525"/>
    </source>
</evidence>
<dbReference type="InterPro" id="IPR008427">
    <property type="entry name" value="Extracellular_membr_CFEM_dom"/>
</dbReference>
<dbReference type="GO" id="GO:0005576">
    <property type="term" value="C:extracellular region"/>
    <property type="evidence" value="ECO:0007669"/>
    <property type="project" value="UniProtKB-SubCell"/>
</dbReference>
<feature type="signal peptide" evidence="6">
    <location>
        <begin position="1"/>
        <end position="23"/>
    </location>
</feature>
<feature type="compositionally biased region" description="Low complexity" evidence="5">
    <location>
        <begin position="108"/>
        <end position="118"/>
    </location>
</feature>
<dbReference type="AlphaFoldDB" id="A0A5B0RTZ1"/>
<feature type="chain" id="PRO_5022665551" description="CFEM domain-containing protein" evidence="6">
    <location>
        <begin position="24"/>
        <end position="220"/>
    </location>
</feature>
<reference evidence="8 9" key="1">
    <citation type="submission" date="2019-05" db="EMBL/GenBank/DDBJ databases">
        <title>Emergence of the Ug99 lineage of the wheat stem rust pathogen through somatic hybridization.</title>
        <authorList>
            <person name="Li F."/>
            <person name="Upadhyaya N.M."/>
            <person name="Sperschneider J."/>
            <person name="Matny O."/>
            <person name="Nguyen-Phuc H."/>
            <person name="Mago R."/>
            <person name="Raley C."/>
            <person name="Miller M.E."/>
            <person name="Silverstein K.A.T."/>
            <person name="Henningsen E."/>
            <person name="Hirsch C.D."/>
            <person name="Visser B."/>
            <person name="Pretorius Z.A."/>
            <person name="Steffenson B.J."/>
            <person name="Schwessinger B."/>
            <person name="Dodds P.N."/>
            <person name="Figueroa M."/>
        </authorList>
    </citation>
    <scope>NUCLEOTIDE SEQUENCE [LARGE SCALE GENOMIC DNA]</scope>
    <source>
        <strain evidence="8 9">Ug99</strain>
    </source>
</reference>
<gene>
    <name evidence="8" type="ORF">PGTUg99_015959</name>
</gene>
<comment type="subcellular location">
    <subcellularLocation>
        <location evidence="1">Secreted</location>
    </subcellularLocation>
</comment>
<keyword evidence="4" id="KW-1015">Disulfide bond</keyword>
<sequence length="220" mass="21092">MFSGNSALLVVVLSSLSLAQAAGDNPPNPAGPTIPACAANCMSIKIKEAAAWFGQGAVSSYCTHPEFLLAYNNCLGDNCKGDDLTAGKQAGVTACAGVTPNAGGPGGNSTAPGGPNNSTGHLSGPANAPGENSTVATNKTGTNPASPVNTPNTSGPLNGALTPSTANATGTTTGAPSRFSGAVGSAAANASSQAGDASAISSSSALLFTAISSCAFSLFL</sequence>